<dbReference type="GO" id="GO:0016758">
    <property type="term" value="F:hexosyltransferase activity"/>
    <property type="evidence" value="ECO:0007669"/>
    <property type="project" value="InterPro"/>
</dbReference>
<evidence type="ECO:0000256" key="1">
    <source>
        <dbReference type="ARBA" id="ARBA00004323"/>
    </source>
</evidence>
<gene>
    <name evidence="11" type="ORF">RN001_008198</name>
</gene>
<dbReference type="InterPro" id="IPR002659">
    <property type="entry name" value="Glyco_trans_31"/>
</dbReference>
<reference evidence="12" key="1">
    <citation type="submission" date="2023-01" db="EMBL/GenBank/DDBJ databases">
        <title>Key to firefly adult light organ development and bioluminescence: homeobox transcription factors regulate luciferase expression and transportation to peroxisome.</title>
        <authorList>
            <person name="Fu X."/>
        </authorList>
    </citation>
    <scope>NUCLEOTIDE SEQUENCE [LARGE SCALE GENOMIC DNA]</scope>
</reference>
<evidence type="ECO:0000256" key="10">
    <source>
        <dbReference type="RuleBase" id="RU363063"/>
    </source>
</evidence>
<evidence type="ECO:0000313" key="12">
    <source>
        <dbReference type="Proteomes" id="UP001353858"/>
    </source>
</evidence>
<evidence type="ECO:0000256" key="6">
    <source>
        <dbReference type="ARBA" id="ARBA00022968"/>
    </source>
</evidence>
<dbReference type="GO" id="GO:0008194">
    <property type="term" value="F:UDP-glycosyltransferase activity"/>
    <property type="evidence" value="ECO:0007669"/>
    <property type="project" value="TreeGrafter"/>
</dbReference>
<comment type="caution">
    <text evidence="11">The sequence shown here is derived from an EMBL/GenBank/DDBJ whole genome shotgun (WGS) entry which is preliminary data.</text>
</comment>
<keyword evidence="9" id="KW-0472">Membrane</keyword>
<dbReference type="GO" id="GO:0006493">
    <property type="term" value="P:protein O-linked glycosylation"/>
    <property type="evidence" value="ECO:0007669"/>
    <property type="project" value="TreeGrafter"/>
</dbReference>
<dbReference type="PANTHER" id="PTHR11214">
    <property type="entry name" value="BETA-1,3-N-ACETYLGLUCOSAMINYLTRANSFERASE"/>
    <property type="match status" value="1"/>
</dbReference>
<keyword evidence="5" id="KW-0812">Transmembrane</keyword>
<evidence type="ECO:0000256" key="4">
    <source>
        <dbReference type="ARBA" id="ARBA00022679"/>
    </source>
</evidence>
<protein>
    <recommendedName>
        <fullName evidence="10">Hexosyltransferase</fullName>
        <ecNumber evidence="10">2.4.1.-</ecNumber>
    </recommendedName>
</protein>
<comment type="similarity">
    <text evidence="2 10">Belongs to the glycosyltransferase 31 family.</text>
</comment>
<dbReference type="FunFam" id="3.90.550.50:FF:000042">
    <property type="entry name" value="Hexosyltransferase"/>
    <property type="match status" value="1"/>
</dbReference>
<name>A0AAN7SGH0_9COLE</name>
<keyword evidence="12" id="KW-1185">Reference proteome</keyword>
<evidence type="ECO:0000256" key="5">
    <source>
        <dbReference type="ARBA" id="ARBA00022692"/>
    </source>
</evidence>
<proteinExistence type="inferred from homology"/>
<dbReference type="PANTHER" id="PTHR11214:SF349">
    <property type="entry name" value="BETA-1,3-GALACTOSYLTRANSFERASE BRN"/>
    <property type="match status" value="1"/>
</dbReference>
<keyword evidence="3 10" id="KW-0328">Glycosyltransferase</keyword>
<dbReference type="AlphaFoldDB" id="A0AAN7SGH0"/>
<accession>A0AAN7SGH0</accession>
<evidence type="ECO:0000313" key="11">
    <source>
        <dbReference type="EMBL" id="KAK4880052.1"/>
    </source>
</evidence>
<dbReference type="EC" id="2.4.1.-" evidence="10"/>
<keyword evidence="8 10" id="KW-0333">Golgi apparatus</keyword>
<organism evidence="11 12">
    <name type="scientific">Aquatica leii</name>
    <dbReference type="NCBI Taxonomy" id="1421715"/>
    <lineage>
        <taxon>Eukaryota</taxon>
        <taxon>Metazoa</taxon>
        <taxon>Ecdysozoa</taxon>
        <taxon>Arthropoda</taxon>
        <taxon>Hexapoda</taxon>
        <taxon>Insecta</taxon>
        <taxon>Pterygota</taxon>
        <taxon>Neoptera</taxon>
        <taxon>Endopterygota</taxon>
        <taxon>Coleoptera</taxon>
        <taxon>Polyphaga</taxon>
        <taxon>Elateriformia</taxon>
        <taxon>Elateroidea</taxon>
        <taxon>Lampyridae</taxon>
        <taxon>Luciolinae</taxon>
        <taxon>Aquatica</taxon>
    </lineage>
</organism>
<dbReference type="Gene3D" id="3.90.550.50">
    <property type="match status" value="1"/>
</dbReference>
<dbReference type="Proteomes" id="UP001353858">
    <property type="component" value="Unassembled WGS sequence"/>
</dbReference>
<evidence type="ECO:0000256" key="9">
    <source>
        <dbReference type="ARBA" id="ARBA00023136"/>
    </source>
</evidence>
<evidence type="ECO:0000256" key="2">
    <source>
        <dbReference type="ARBA" id="ARBA00008661"/>
    </source>
</evidence>
<sequence length="352" mass="42069">MFMRTAFLKVKIKHFLCLISVFLIVVVSGLFTHLLEYDYHTDFKYPYDGDIHQSLLQLQQNQVPDIAPINVYNYEYVIKSKNKCIVEDQTLRLVYIIKSAPENLDRRNAIRKTWGYQKRFSDVEIRTVFILGVKLGMQDKINEESLQYHDIVQANFTDSYFNNTIKTMMGFKWAITHCTNAKFYMFVDDDYYISTKNVLRFVRNPGHYPEYVKNYKFNKDKLMEFELPDDVRLYAGYVFFSPPHRHYFSKWFVTLNEYPFHMWPPYVTAGAYILSHQALVDLYYGSFYTQHFRFDDIYIGLVAKKVQIEPFHCEHFHFYKKTYDYNFTIASHGYSPTELVRTWTQQKSSGNA</sequence>
<evidence type="ECO:0000256" key="3">
    <source>
        <dbReference type="ARBA" id="ARBA00022676"/>
    </source>
</evidence>
<keyword evidence="6" id="KW-0735">Signal-anchor</keyword>
<evidence type="ECO:0000256" key="8">
    <source>
        <dbReference type="ARBA" id="ARBA00023034"/>
    </source>
</evidence>
<dbReference type="Pfam" id="PF01762">
    <property type="entry name" value="Galactosyl_T"/>
    <property type="match status" value="1"/>
</dbReference>
<comment type="subcellular location">
    <subcellularLocation>
        <location evidence="1 10">Golgi apparatus membrane</location>
        <topology evidence="1 10">Single-pass type II membrane protein</topology>
    </subcellularLocation>
</comment>
<dbReference type="GO" id="GO:0000139">
    <property type="term" value="C:Golgi membrane"/>
    <property type="evidence" value="ECO:0007669"/>
    <property type="project" value="UniProtKB-SubCell"/>
</dbReference>
<evidence type="ECO:0000256" key="7">
    <source>
        <dbReference type="ARBA" id="ARBA00022989"/>
    </source>
</evidence>
<keyword evidence="4" id="KW-0808">Transferase</keyword>
<keyword evidence="7" id="KW-1133">Transmembrane helix</keyword>
<dbReference type="EMBL" id="JARPUR010000003">
    <property type="protein sequence ID" value="KAK4880052.1"/>
    <property type="molecule type" value="Genomic_DNA"/>
</dbReference>